<sequence>MPKTAYVGLFTLVCVVIVWTLPTPTEGTVRNYYLAALEVDWDYAPGFTDASFTKQLPVEDWQGFVGPLIKAEVGDTVKVHFRNFATLRNFSNFCVVYYFKRKSYIYRMKRDRHPLRHPLHFEIENV</sequence>
<evidence type="ECO:0000313" key="2">
    <source>
        <dbReference type="EMBL" id="WAR20411.1"/>
    </source>
</evidence>
<accession>A0ABY7FMG5</accession>
<dbReference type="SUPFAM" id="SSF49503">
    <property type="entry name" value="Cupredoxins"/>
    <property type="match status" value="1"/>
</dbReference>
<gene>
    <name evidence="2" type="ORF">MAR_002249</name>
</gene>
<protein>
    <submittedName>
        <fullName evidence="2">HEPH-like protein</fullName>
    </submittedName>
</protein>
<evidence type="ECO:0000256" key="1">
    <source>
        <dbReference type="SAM" id="SignalP"/>
    </source>
</evidence>
<reference evidence="2" key="1">
    <citation type="submission" date="2022-11" db="EMBL/GenBank/DDBJ databases">
        <title>Centuries of genome instability and evolution in soft-shell clam transmissible cancer (bioRxiv).</title>
        <authorList>
            <person name="Hart S.F.M."/>
            <person name="Yonemitsu M.A."/>
            <person name="Giersch R.M."/>
            <person name="Beal B.F."/>
            <person name="Arriagada G."/>
            <person name="Davis B.W."/>
            <person name="Ostrander E.A."/>
            <person name="Goff S.P."/>
            <person name="Metzger M.J."/>
        </authorList>
    </citation>
    <scope>NUCLEOTIDE SEQUENCE</scope>
    <source>
        <strain evidence="2">MELC-2E11</strain>
        <tissue evidence="2">Siphon/mantle</tissue>
    </source>
</reference>
<dbReference type="Proteomes" id="UP001164746">
    <property type="component" value="Chromosome 11"/>
</dbReference>
<evidence type="ECO:0000313" key="3">
    <source>
        <dbReference type="Proteomes" id="UP001164746"/>
    </source>
</evidence>
<proteinExistence type="predicted"/>
<keyword evidence="1" id="KW-0732">Signal</keyword>
<keyword evidence="3" id="KW-1185">Reference proteome</keyword>
<organism evidence="2 3">
    <name type="scientific">Mya arenaria</name>
    <name type="common">Soft-shell clam</name>
    <dbReference type="NCBI Taxonomy" id="6604"/>
    <lineage>
        <taxon>Eukaryota</taxon>
        <taxon>Metazoa</taxon>
        <taxon>Spiralia</taxon>
        <taxon>Lophotrochozoa</taxon>
        <taxon>Mollusca</taxon>
        <taxon>Bivalvia</taxon>
        <taxon>Autobranchia</taxon>
        <taxon>Heteroconchia</taxon>
        <taxon>Euheterodonta</taxon>
        <taxon>Imparidentia</taxon>
        <taxon>Neoheterodontei</taxon>
        <taxon>Myida</taxon>
        <taxon>Myoidea</taxon>
        <taxon>Myidae</taxon>
        <taxon>Mya</taxon>
    </lineage>
</organism>
<dbReference type="EMBL" id="CP111022">
    <property type="protein sequence ID" value="WAR20411.1"/>
    <property type="molecule type" value="Genomic_DNA"/>
</dbReference>
<dbReference type="Gene3D" id="2.60.40.420">
    <property type="entry name" value="Cupredoxins - blue copper proteins"/>
    <property type="match status" value="1"/>
</dbReference>
<dbReference type="InterPro" id="IPR008972">
    <property type="entry name" value="Cupredoxin"/>
</dbReference>
<feature type="signal peptide" evidence="1">
    <location>
        <begin position="1"/>
        <end position="27"/>
    </location>
</feature>
<feature type="chain" id="PRO_5046919612" evidence="1">
    <location>
        <begin position="28"/>
        <end position="126"/>
    </location>
</feature>
<name>A0ABY7FMG5_MYAAR</name>